<dbReference type="InterPro" id="IPR050267">
    <property type="entry name" value="Anti-sigma-factor_SerPK"/>
</dbReference>
<evidence type="ECO:0000313" key="4">
    <source>
        <dbReference type="Proteomes" id="UP000319213"/>
    </source>
</evidence>
<protein>
    <submittedName>
        <fullName evidence="3">Histidine kinase-like protein</fullName>
    </submittedName>
</protein>
<dbReference type="EMBL" id="VFPQ01000001">
    <property type="protein sequence ID" value="TQM74449.1"/>
    <property type="molecule type" value="Genomic_DNA"/>
</dbReference>
<dbReference type="Gene3D" id="3.30.565.10">
    <property type="entry name" value="Histidine kinase-like ATPase, C-terminal domain"/>
    <property type="match status" value="1"/>
</dbReference>
<dbReference type="InterPro" id="IPR003594">
    <property type="entry name" value="HATPase_dom"/>
</dbReference>
<keyword evidence="1" id="KW-0723">Serine/threonine-protein kinase</keyword>
<gene>
    <name evidence="3" type="ORF">FHX40_1122</name>
</gene>
<dbReference type="GO" id="GO:0004674">
    <property type="term" value="F:protein serine/threonine kinase activity"/>
    <property type="evidence" value="ECO:0007669"/>
    <property type="project" value="UniProtKB-KW"/>
</dbReference>
<dbReference type="Pfam" id="PF13581">
    <property type="entry name" value="HATPase_c_2"/>
    <property type="match status" value="1"/>
</dbReference>
<dbReference type="PANTHER" id="PTHR35526">
    <property type="entry name" value="ANTI-SIGMA-F FACTOR RSBW-RELATED"/>
    <property type="match status" value="1"/>
</dbReference>
<keyword evidence="4" id="KW-1185">Reference proteome</keyword>
<sequence length="160" mass="17324">MAEDPGSTAQCLDVTLEIGFDRLLAEPHPGTTTCALRPRAESVAIARDVTRTTLTRWGLGALCDDAALVVSELVTNAVRHLPHPRAYGERPITLLLVRRVPHLVIAVADPSDGVPTPKEPDFVAEHGRGLHIVEAYSDRWGWSPLARGGKAVWALFHCAP</sequence>
<organism evidence="3 4">
    <name type="scientific">Thermopolyspora flexuosa</name>
    <dbReference type="NCBI Taxonomy" id="103836"/>
    <lineage>
        <taxon>Bacteria</taxon>
        <taxon>Bacillati</taxon>
        <taxon>Actinomycetota</taxon>
        <taxon>Actinomycetes</taxon>
        <taxon>Streptosporangiales</taxon>
        <taxon>Streptosporangiaceae</taxon>
        <taxon>Thermopolyspora</taxon>
    </lineage>
</organism>
<name>A0A543IV58_9ACTN</name>
<dbReference type="OrthoDB" id="3867457at2"/>
<accession>A0A543IV58</accession>
<evidence type="ECO:0000259" key="2">
    <source>
        <dbReference type="Pfam" id="PF13581"/>
    </source>
</evidence>
<dbReference type="RefSeq" id="WP_142258619.1">
    <property type="nucleotide sequence ID" value="NZ_BMPV01000006.1"/>
</dbReference>
<evidence type="ECO:0000313" key="3">
    <source>
        <dbReference type="EMBL" id="TQM74449.1"/>
    </source>
</evidence>
<reference evidence="3 4" key="1">
    <citation type="submission" date="2019-06" db="EMBL/GenBank/DDBJ databases">
        <title>Sequencing the genomes of 1000 actinobacteria strains.</title>
        <authorList>
            <person name="Klenk H.-P."/>
        </authorList>
    </citation>
    <scope>NUCLEOTIDE SEQUENCE [LARGE SCALE GENOMIC DNA]</scope>
    <source>
        <strain evidence="3 4">DSM 43186</strain>
    </source>
</reference>
<evidence type="ECO:0000256" key="1">
    <source>
        <dbReference type="ARBA" id="ARBA00022527"/>
    </source>
</evidence>
<dbReference type="InterPro" id="IPR036890">
    <property type="entry name" value="HATPase_C_sf"/>
</dbReference>
<keyword evidence="3" id="KW-0808">Transferase</keyword>
<dbReference type="PANTHER" id="PTHR35526:SF3">
    <property type="entry name" value="ANTI-SIGMA-F FACTOR RSBW"/>
    <property type="match status" value="1"/>
</dbReference>
<comment type="caution">
    <text evidence="3">The sequence shown here is derived from an EMBL/GenBank/DDBJ whole genome shotgun (WGS) entry which is preliminary data.</text>
</comment>
<dbReference type="SUPFAM" id="SSF55874">
    <property type="entry name" value="ATPase domain of HSP90 chaperone/DNA topoisomerase II/histidine kinase"/>
    <property type="match status" value="1"/>
</dbReference>
<dbReference type="Proteomes" id="UP000319213">
    <property type="component" value="Unassembled WGS sequence"/>
</dbReference>
<feature type="domain" description="Histidine kinase/HSP90-like ATPase" evidence="2">
    <location>
        <begin position="38"/>
        <end position="153"/>
    </location>
</feature>
<keyword evidence="3" id="KW-0418">Kinase</keyword>
<dbReference type="AlphaFoldDB" id="A0A543IV58"/>
<proteinExistence type="predicted"/>
<dbReference type="CDD" id="cd16936">
    <property type="entry name" value="HATPase_RsbW-like"/>
    <property type="match status" value="1"/>
</dbReference>